<feature type="domain" description="HTH cro/C1-type" evidence="2">
    <location>
        <begin position="1"/>
        <end position="41"/>
    </location>
</feature>
<dbReference type="Proteomes" id="UP000521922">
    <property type="component" value="Unassembled WGS sequence"/>
</dbReference>
<keyword evidence="1" id="KW-0238">DNA-binding</keyword>
<keyword evidence="3" id="KW-0223">Dioxygenase</keyword>
<organism evidence="3 4">
    <name type="scientific">Kineococcus aurantiacus</name>
    <dbReference type="NCBI Taxonomy" id="37633"/>
    <lineage>
        <taxon>Bacteria</taxon>
        <taxon>Bacillati</taxon>
        <taxon>Actinomycetota</taxon>
        <taxon>Actinomycetes</taxon>
        <taxon>Kineosporiales</taxon>
        <taxon>Kineosporiaceae</taxon>
        <taxon>Kineococcus</taxon>
    </lineage>
</organism>
<dbReference type="InterPro" id="IPR011051">
    <property type="entry name" value="RmlC_Cupin_sf"/>
</dbReference>
<protein>
    <submittedName>
        <fullName evidence="3">Quercetin dioxygenase-like cupin family protein</fullName>
    </submittedName>
</protein>
<dbReference type="EMBL" id="JACCBB010000001">
    <property type="protein sequence ID" value="NYD24957.1"/>
    <property type="molecule type" value="Genomic_DNA"/>
</dbReference>
<evidence type="ECO:0000259" key="2">
    <source>
        <dbReference type="PROSITE" id="PS50943"/>
    </source>
</evidence>
<dbReference type="AlphaFoldDB" id="A0A7Y9DQI0"/>
<keyword evidence="4" id="KW-1185">Reference proteome</keyword>
<evidence type="ECO:0000256" key="1">
    <source>
        <dbReference type="ARBA" id="ARBA00023125"/>
    </source>
</evidence>
<accession>A0A7Y9DQI0</accession>
<dbReference type="Gene3D" id="2.60.120.10">
    <property type="entry name" value="Jelly Rolls"/>
    <property type="match status" value="1"/>
</dbReference>
<keyword evidence="3" id="KW-0560">Oxidoreductase</keyword>
<dbReference type="GO" id="GO:0005829">
    <property type="term" value="C:cytosol"/>
    <property type="evidence" value="ECO:0007669"/>
    <property type="project" value="TreeGrafter"/>
</dbReference>
<dbReference type="GO" id="GO:0003700">
    <property type="term" value="F:DNA-binding transcription factor activity"/>
    <property type="evidence" value="ECO:0007669"/>
    <property type="project" value="TreeGrafter"/>
</dbReference>
<dbReference type="InterPro" id="IPR013096">
    <property type="entry name" value="Cupin_2"/>
</dbReference>
<dbReference type="PANTHER" id="PTHR46797:SF1">
    <property type="entry name" value="METHYLPHOSPHONATE SYNTHASE"/>
    <property type="match status" value="1"/>
</dbReference>
<name>A0A7Y9DQI0_9ACTN</name>
<evidence type="ECO:0000313" key="4">
    <source>
        <dbReference type="Proteomes" id="UP000521922"/>
    </source>
</evidence>
<dbReference type="SUPFAM" id="SSF51182">
    <property type="entry name" value="RmlC-like cupins"/>
    <property type="match status" value="1"/>
</dbReference>
<dbReference type="Pfam" id="PF07883">
    <property type="entry name" value="Cupin_2"/>
    <property type="match status" value="1"/>
</dbReference>
<dbReference type="PANTHER" id="PTHR46797">
    <property type="entry name" value="HTH-TYPE TRANSCRIPTIONAL REGULATOR"/>
    <property type="match status" value="1"/>
</dbReference>
<dbReference type="InterPro" id="IPR014710">
    <property type="entry name" value="RmlC-like_jellyroll"/>
</dbReference>
<dbReference type="InterPro" id="IPR001387">
    <property type="entry name" value="Cro/C1-type_HTH"/>
</dbReference>
<dbReference type="InterPro" id="IPR050807">
    <property type="entry name" value="TransReg_Diox_bact_type"/>
</dbReference>
<comment type="caution">
    <text evidence="3">The sequence shown here is derived from an EMBL/GenBank/DDBJ whole genome shotgun (WGS) entry which is preliminary data.</text>
</comment>
<reference evidence="3 4" key="1">
    <citation type="submission" date="2020-07" db="EMBL/GenBank/DDBJ databases">
        <title>Sequencing the genomes of 1000 actinobacteria strains.</title>
        <authorList>
            <person name="Klenk H.-P."/>
        </authorList>
    </citation>
    <scope>NUCLEOTIDE SEQUENCE [LARGE SCALE GENOMIC DNA]</scope>
    <source>
        <strain evidence="3 4">DSM 7487</strain>
    </source>
</reference>
<proteinExistence type="predicted"/>
<dbReference type="CDD" id="cd00093">
    <property type="entry name" value="HTH_XRE"/>
    <property type="match status" value="1"/>
</dbReference>
<sequence>MATAAAVTKGFLSRLERDQANASVAVLVRICEVLELPVGALFEPAPAGQVLRRVDYPLIGFGGHGLREHLLTPRGEQRMAAILSEIEPGGGGGAEPYALPADVEFCFVLSGSLELLFASAGEPVTLEEGDTFTFDPGALHTFNAGRRGARVLWVISPGLLGPPRGAEA</sequence>
<gene>
    <name evidence="3" type="ORF">BJ968_004497</name>
</gene>
<dbReference type="InterPro" id="IPR010982">
    <property type="entry name" value="Lambda_DNA-bd_dom_sf"/>
</dbReference>
<dbReference type="GO" id="GO:0003677">
    <property type="term" value="F:DNA binding"/>
    <property type="evidence" value="ECO:0007669"/>
    <property type="project" value="UniProtKB-KW"/>
</dbReference>
<evidence type="ECO:0000313" key="3">
    <source>
        <dbReference type="EMBL" id="NYD24957.1"/>
    </source>
</evidence>
<dbReference type="GO" id="GO:0051213">
    <property type="term" value="F:dioxygenase activity"/>
    <property type="evidence" value="ECO:0007669"/>
    <property type="project" value="UniProtKB-KW"/>
</dbReference>
<dbReference type="Gene3D" id="1.10.260.40">
    <property type="entry name" value="lambda repressor-like DNA-binding domains"/>
    <property type="match status" value="1"/>
</dbReference>
<dbReference type="CDD" id="cd02209">
    <property type="entry name" value="cupin_XRE_C"/>
    <property type="match status" value="1"/>
</dbReference>
<dbReference type="PROSITE" id="PS50943">
    <property type="entry name" value="HTH_CROC1"/>
    <property type="match status" value="1"/>
</dbReference>